<dbReference type="InterPro" id="IPR011116">
    <property type="entry name" value="SecA_Wing/Scaffold"/>
</dbReference>
<evidence type="ECO:0000256" key="2">
    <source>
        <dbReference type="ARBA" id="ARBA00007650"/>
    </source>
</evidence>
<protein>
    <recommendedName>
        <fullName evidence="12 13">Protein translocase subunit SecA</fullName>
        <ecNumber evidence="12">7.4.2.8</ecNumber>
    </recommendedName>
</protein>
<evidence type="ECO:0000256" key="1">
    <source>
        <dbReference type="ARBA" id="ARBA00004170"/>
    </source>
</evidence>
<dbReference type="Gene3D" id="1.10.3060.10">
    <property type="entry name" value="Helical scaffold and wing domains of SecA"/>
    <property type="match status" value="1"/>
</dbReference>
<comment type="catalytic activity">
    <reaction evidence="12">
        <text>ATP + H2O + cellular proteinSide 1 = ADP + phosphate + cellular proteinSide 2.</text>
        <dbReference type="EC" id="7.4.2.8"/>
    </reaction>
</comment>
<dbReference type="SMART" id="SM00957">
    <property type="entry name" value="SecA_DEAD"/>
    <property type="match status" value="1"/>
</dbReference>
<evidence type="ECO:0000256" key="8">
    <source>
        <dbReference type="ARBA" id="ARBA00022927"/>
    </source>
</evidence>
<dbReference type="NCBIfam" id="TIGR00963">
    <property type="entry name" value="secA"/>
    <property type="match status" value="1"/>
</dbReference>
<keyword evidence="4 12" id="KW-1003">Cell membrane</keyword>
<comment type="function">
    <text evidence="12">Part of the Sec protein translocase complex. Interacts with the SecYEG preprotein conducting channel. Has a central role in coupling the hydrolysis of ATP to the transfer of proteins into and across the cell membrane, serving as an ATP-driven molecular motor driving the stepwise translocation of polypeptide chains across the membrane.</text>
</comment>
<dbReference type="CDD" id="cd18803">
    <property type="entry name" value="SF2_C_secA"/>
    <property type="match status" value="1"/>
</dbReference>
<feature type="binding site" evidence="12">
    <location>
        <position position="493"/>
    </location>
    <ligand>
        <name>ATP</name>
        <dbReference type="ChEBI" id="CHEBI:30616"/>
    </ligand>
</feature>
<dbReference type="SUPFAM" id="SSF81767">
    <property type="entry name" value="Pre-protein crosslinking domain of SecA"/>
    <property type="match status" value="1"/>
</dbReference>
<feature type="binding site" evidence="12">
    <location>
        <begin position="104"/>
        <end position="108"/>
    </location>
    <ligand>
        <name>ATP</name>
        <dbReference type="ChEBI" id="CHEBI:30616"/>
    </ligand>
</feature>
<dbReference type="Pfam" id="PF21090">
    <property type="entry name" value="P-loop_SecA"/>
    <property type="match status" value="2"/>
</dbReference>
<evidence type="ECO:0000256" key="4">
    <source>
        <dbReference type="ARBA" id="ARBA00022475"/>
    </source>
</evidence>
<dbReference type="InterPro" id="IPR014018">
    <property type="entry name" value="SecA_motor_DEAD"/>
</dbReference>
<dbReference type="GO" id="GO:0006605">
    <property type="term" value="P:protein targeting"/>
    <property type="evidence" value="ECO:0007669"/>
    <property type="project" value="UniProtKB-UniRule"/>
</dbReference>
<dbReference type="InterPro" id="IPR014001">
    <property type="entry name" value="Helicase_ATP-bd"/>
</dbReference>
<dbReference type="RefSeq" id="WP_184404436.1">
    <property type="nucleotide sequence ID" value="NZ_JACHHJ010000003.1"/>
</dbReference>
<evidence type="ECO:0000256" key="7">
    <source>
        <dbReference type="ARBA" id="ARBA00022840"/>
    </source>
</evidence>
<dbReference type="NCBIfam" id="TIGR04397">
    <property type="entry name" value="SecA2_Bac_anthr"/>
    <property type="match status" value="1"/>
</dbReference>
<dbReference type="Pfam" id="PF01043">
    <property type="entry name" value="SecA_PP_bind"/>
    <property type="match status" value="1"/>
</dbReference>
<keyword evidence="9 12" id="KW-1278">Translocase</keyword>
<evidence type="ECO:0000259" key="16">
    <source>
        <dbReference type="PROSITE" id="PS51194"/>
    </source>
</evidence>
<dbReference type="CDD" id="cd17928">
    <property type="entry name" value="DEXDc_SecA"/>
    <property type="match status" value="1"/>
</dbReference>
<proteinExistence type="inferred from homology"/>
<dbReference type="InterPro" id="IPR011130">
    <property type="entry name" value="SecA_preprotein_X-link_dom"/>
</dbReference>
<evidence type="ECO:0000313" key="19">
    <source>
        <dbReference type="Proteomes" id="UP000568839"/>
    </source>
</evidence>
<name>A0A841Q035_9BACL</name>
<dbReference type="AlphaFoldDB" id="A0A841Q035"/>
<dbReference type="GO" id="GO:0043952">
    <property type="term" value="P:protein transport by the Sec complex"/>
    <property type="evidence" value="ECO:0007669"/>
    <property type="project" value="TreeGrafter"/>
</dbReference>
<feature type="binding site" evidence="12">
    <location>
        <position position="86"/>
    </location>
    <ligand>
        <name>ATP</name>
        <dbReference type="ChEBI" id="CHEBI:30616"/>
    </ligand>
</feature>
<dbReference type="InterPro" id="IPR030908">
    <property type="entry name" value="SecA2_Bac_anthr"/>
</dbReference>
<evidence type="ECO:0000256" key="11">
    <source>
        <dbReference type="ARBA" id="ARBA00023136"/>
    </source>
</evidence>
<dbReference type="PROSITE" id="PS51194">
    <property type="entry name" value="HELICASE_CTER"/>
    <property type="match status" value="1"/>
</dbReference>
<keyword evidence="7 12" id="KW-0067">ATP-binding</keyword>
<keyword evidence="11 12" id="KW-0472">Membrane</keyword>
<dbReference type="Pfam" id="PF07516">
    <property type="entry name" value="SecA_SW"/>
    <property type="match status" value="1"/>
</dbReference>
<evidence type="ECO:0000256" key="5">
    <source>
        <dbReference type="ARBA" id="ARBA00022490"/>
    </source>
</evidence>
<evidence type="ECO:0000256" key="3">
    <source>
        <dbReference type="ARBA" id="ARBA00022448"/>
    </source>
</evidence>
<evidence type="ECO:0000256" key="6">
    <source>
        <dbReference type="ARBA" id="ARBA00022741"/>
    </source>
</evidence>
<dbReference type="InterPro" id="IPR011115">
    <property type="entry name" value="SecA_DEAD"/>
</dbReference>
<dbReference type="GO" id="GO:0017038">
    <property type="term" value="P:protein import"/>
    <property type="evidence" value="ECO:0007669"/>
    <property type="project" value="InterPro"/>
</dbReference>
<dbReference type="SUPFAM" id="SSF81886">
    <property type="entry name" value="Helical scaffold and wing domains of SecA"/>
    <property type="match status" value="1"/>
</dbReference>
<evidence type="ECO:0000256" key="9">
    <source>
        <dbReference type="ARBA" id="ARBA00022967"/>
    </source>
</evidence>
<dbReference type="Proteomes" id="UP000568839">
    <property type="component" value="Unassembled WGS sequence"/>
</dbReference>
<dbReference type="InterPro" id="IPR044722">
    <property type="entry name" value="SecA_SF2_C"/>
</dbReference>
<dbReference type="GO" id="GO:0065002">
    <property type="term" value="P:intracellular protein transmembrane transport"/>
    <property type="evidence" value="ECO:0007669"/>
    <property type="project" value="UniProtKB-UniRule"/>
</dbReference>
<keyword evidence="6 12" id="KW-0547">Nucleotide-binding</keyword>
<dbReference type="InterPro" id="IPR000185">
    <property type="entry name" value="SecA"/>
</dbReference>
<dbReference type="SMART" id="SM00958">
    <property type="entry name" value="SecA_PP_bind"/>
    <property type="match status" value="1"/>
</dbReference>
<dbReference type="EC" id="7.4.2.8" evidence="12"/>
<evidence type="ECO:0000259" key="17">
    <source>
        <dbReference type="PROSITE" id="PS51196"/>
    </source>
</evidence>
<dbReference type="Pfam" id="PF07517">
    <property type="entry name" value="SecA_DEAD"/>
    <property type="match status" value="1"/>
</dbReference>
<keyword evidence="8 12" id="KW-0653">Protein transport</keyword>
<dbReference type="PROSITE" id="PS51192">
    <property type="entry name" value="HELICASE_ATP_BIND_1"/>
    <property type="match status" value="1"/>
</dbReference>
<comment type="subunit">
    <text evidence="12">Monomer and homodimer. Part of the essential Sec protein translocation apparatus which comprises SecA, SecYEG and auxiliary proteins SecDF. Other proteins may also be involved.</text>
</comment>
<keyword evidence="14" id="KW-0175">Coiled coil</keyword>
<keyword evidence="19" id="KW-1185">Reference proteome</keyword>
<evidence type="ECO:0000259" key="15">
    <source>
        <dbReference type="PROSITE" id="PS51192"/>
    </source>
</evidence>
<dbReference type="EMBL" id="JACHHJ010000003">
    <property type="protein sequence ID" value="MBB6450385.1"/>
    <property type="molecule type" value="Genomic_DNA"/>
</dbReference>
<comment type="subcellular location">
    <subcellularLocation>
        <location evidence="12">Cell membrane</location>
        <topology evidence="12">Peripheral membrane protein</topology>
        <orientation evidence="12">Cytoplasmic side</orientation>
    </subcellularLocation>
    <subcellularLocation>
        <location evidence="12">Cytoplasm</location>
    </subcellularLocation>
    <subcellularLocation>
        <location evidence="1">Membrane</location>
        <topology evidence="1">Peripheral membrane protein</topology>
    </subcellularLocation>
    <text evidence="12">Distribution is 50-50.</text>
</comment>
<evidence type="ECO:0000313" key="18">
    <source>
        <dbReference type="EMBL" id="MBB6450385.1"/>
    </source>
</evidence>
<dbReference type="InterPro" id="IPR036670">
    <property type="entry name" value="SecA_X-link_sf"/>
</dbReference>
<dbReference type="PRINTS" id="PR00906">
    <property type="entry name" value="SECA"/>
</dbReference>
<evidence type="ECO:0000256" key="12">
    <source>
        <dbReference type="HAMAP-Rule" id="MF_01382"/>
    </source>
</evidence>
<dbReference type="GO" id="GO:0005886">
    <property type="term" value="C:plasma membrane"/>
    <property type="evidence" value="ECO:0007669"/>
    <property type="project" value="UniProtKB-SubCell"/>
</dbReference>
<dbReference type="InterPro" id="IPR036266">
    <property type="entry name" value="SecA_Wing/Scaffold_sf"/>
</dbReference>
<comment type="similarity">
    <text evidence="2 12 13">Belongs to the SecA family.</text>
</comment>
<organism evidence="18 19">
    <name type="scientific">Geomicrobium halophilum</name>
    <dbReference type="NCBI Taxonomy" id="549000"/>
    <lineage>
        <taxon>Bacteria</taxon>
        <taxon>Bacillati</taxon>
        <taxon>Bacillota</taxon>
        <taxon>Bacilli</taxon>
        <taxon>Bacillales</taxon>
        <taxon>Geomicrobium</taxon>
    </lineage>
</organism>
<dbReference type="HAMAP" id="MF_01382">
    <property type="entry name" value="SecA"/>
    <property type="match status" value="1"/>
</dbReference>
<feature type="domain" description="SecA family profile" evidence="17">
    <location>
        <begin position="2"/>
        <end position="571"/>
    </location>
</feature>
<dbReference type="InterPro" id="IPR001650">
    <property type="entry name" value="Helicase_C-like"/>
</dbReference>
<dbReference type="FunFam" id="3.40.50.300:FF:000429">
    <property type="entry name" value="Preprotein translocase subunit SecA"/>
    <property type="match status" value="1"/>
</dbReference>
<dbReference type="GO" id="GO:0005524">
    <property type="term" value="F:ATP binding"/>
    <property type="evidence" value="ECO:0007669"/>
    <property type="project" value="UniProtKB-UniRule"/>
</dbReference>
<keyword evidence="10 12" id="KW-0811">Translocation</keyword>
<dbReference type="PANTHER" id="PTHR30612">
    <property type="entry name" value="SECA INNER MEMBRANE COMPONENT OF SEC PROTEIN SECRETION SYSTEM"/>
    <property type="match status" value="1"/>
</dbReference>
<feature type="domain" description="Helicase C-terminal" evidence="16">
    <location>
        <begin position="418"/>
        <end position="577"/>
    </location>
</feature>
<dbReference type="GO" id="GO:0008564">
    <property type="term" value="F:protein-exporting ATPase activity"/>
    <property type="evidence" value="ECO:0007669"/>
    <property type="project" value="UniProtKB-EC"/>
</dbReference>
<feature type="domain" description="Helicase ATP-binding" evidence="15">
    <location>
        <begin position="88"/>
        <end position="248"/>
    </location>
</feature>
<keyword evidence="3 12" id="KW-0813">Transport</keyword>
<sequence>MISSMKKIVRGHQQKHLRKYEKIVQEINQYENEMITVTDEGLKAKTAQFKERLKAGETLNTITPEAFAVVREATKRVLGLRAFDVQLIGGLTISRGNVAEMGTGEGKTLVATLPSYVHALEGKGVHVVTVNEYLAKRDYEMIGQIHEFLGLKVGLNESKLSTEGKQEAYQADITYGVGSEFGFDYLRDHMTTDIKNMVQRPFHYAIIDEIDSVLIDEAKTPLVIAGKSPVQPNLYYICAKMARSFKEEEDYTYDRIARSVNLNDQGISKVERAFGIHNLYDLEHHMLYHFVLQALRAHVIYHRDVDYIIDDGDLKLVDMFTGRIMEGRTLGDGLHQAIEAKEDLEITQENKTQATITIQNYFRMYPALSGMTGTAKTEEEEFQTLYGMDVIQVPPHKTNIRKDYEDVIFETTHEKYSAVAKKVKILSKKGQPVIVGTTSITQSETVASYLDEMELEYELLNAKSIEHEVQLISIAGQKGQVTIATNMAGRGTDIMLDEGVKELGGLFILGTERHESRRIDNQLRGRSGRQGDPGETQLYLSLEDDIVKRFGREDIDEIAPVLKKDQQGVVENKEARILLDKTQEMSENSNFSIREYNLKLDNVIYDQRQVIYDWRNKALNTKDPLTLWVDSLQNTVSDLIKEHTPVRDVPEDWHLNQFKETLTLMVPPAVQLDFSNIEEANEIKDQVQMSLDHYIHHLQPLIEKRGVQNQARKVLLNVIDAYWLKHLEDMSRLKEGINLRTYGQEDPLRAYNKEGFNLFSSTYAQIERDASIYLTRILKPLTSQSKGVKNHA</sequence>
<dbReference type="PANTHER" id="PTHR30612:SF0">
    <property type="entry name" value="CHLOROPLAST PROTEIN-TRANSPORTING ATPASE"/>
    <property type="match status" value="1"/>
</dbReference>
<gene>
    <name evidence="12" type="primary">secA</name>
    <name evidence="18" type="ORF">HNR44_002368</name>
</gene>
<reference evidence="18 19" key="1">
    <citation type="submission" date="2020-08" db="EMBL/GenBank/DDBJ databases">
        <title>Genomic Encyclopedia of Type Strains, Phase IV (KMG-IV): sequencing the most valuable type-strain genomes for metagenomic binning, comparative biology and taxonomic classification.</title>
        <authorList>
            <person name="Goeker M."/>
        </authorList>
    </citation>
    <scope>NUCLEOTIDE SEQUENCE [LARGE SCALE GENOMIC DNA]</scope>
    <source>
        <strain evidence="18 19">DSM 21769</strain>
    </source>
</reference>
<evidence type="ECO:0000256" key="14">
    <source>
        <dbReference type="SAM" id="Coils"/>
    </source>
</evidence>
<dbReference type="PROSITE" id="PS01312">
    <property type="entry name" value="SECA"/>
    <property type="match status" value="1"/>
</dbReference>
<comment type="caution">
    <text evidence="18">The sequence shown here is derived from an EMBL/GenBank/DDBJ whole genome shotgun (WGS) entry which is preliminary data.</text>
</comment>
<evidence type="ECO:0000256" key="10">
    <source>
        <dbReference type="ARBA" id="ARBA00023010"/>
    </source>
</evidence>
<dbReference type="SUPFAM" id="SSF52540">
    <property type="entry name" value="P-loop containing nucleoside triphosphate hydrolases"/>
    <property type="match status" value="2"/>
</dbReference>
<feature type="coiled-coil region" evidence="14">
    <location>
        <begin position="13"/>
        <end position="40"/>
    </location>
</feature>
<accession>A0A841Q035</accession>
<dbReference type="PROSITE" id="PS51196">
    <property type="entry name" value="SECA_MOTOR_DEAD"/>
    <property type="match status" value="1"/>
</dbReference>
<keyword evidence="5 12" id="KW-0963">Cytoplasm</keyword>
<dbReference type="InterPro" id="IPR027417">
    <property type="entry name" value="P-loop_NTPase"/>
</dbReference>
<dbReference type="GO" id="GO:0031522">
    <property type="term" value="C:cell envelope Sec protein transport complex"/>
    <property type="evidence" value="ECO:0007669"/>
    <property type="project" value="TreeGrafter"/>
</dbReference>
<dbReference type="NCBIfam" id="NF006630">
    <property type="entry name" value="PRK09200.1"/>
    <property type="match status" value="1"/>
</dbReference>
<dbReference type="Gene3D" id="3.90.1440.10">
    <property type="entry name" value="SecA, preprotein cross-linking domain"/>
    <property type="match status" value="1"/>
</dbReference>
<dbReference type="InterPro" id="IPR020937">
    <property type="entry name" value="SecA_CS"/>
</dbReference>
<dbReference type="GO" id="GO:0005829">
    <property type="term" value="C:cytosol"/>
    <property type="evidence" value="ECO:0007669"/>
    <property type="project" value="TreeGrafter"/>
</dbReference>
<evidence type="ECO:0000256" key="13">
    <source>
        <dbReference type="RuleBase" id="RU003874"/>
    </source>
</evidence>
<dbReference type="Gene3D" id="3.40.50.300">
    <property type="entry name" value="P-loop containing nucleotide triphosphate hydrolases"/>
    <property type="match status" value="3"/>
</dbReference>